<feature type="domain" description="Helix-turn-helix" evidence="1">
    <location>
        <begin position="15"/>
        <end position="64"/>
    </location>
</feature>
<organism evidence="2 3">
    <name type="scientific">Alistipes intestinihominis</name>
    <dbReference type="NCBI Taxonomy" id="3133172"/>
    <lineage>
        <taxon>Bacteria</taxon>
        <taxon>Pseudomonadati</taxon>
        <taxon>Bacteroidota</taxon>
        <taxon>Bacteroidia</taxon>
        <taxon>Bacteroidales</taxon>
        <taxon>Rikenellaceae</taxon>
        <taxon>Alistipes</taxon>
    </lineage>
</organism>
<dbReference type="Gene3D" id="1.10.1660.10">
    <property type="match status" value="1"/>
</dbReference>
<reference evidence="2 3" key="1">
    <citation type="submission" date="2024-03" db="EMBL/GenBank/DDBJ databases">
        <title>Human intestinal bacterial collection.</title>
        <authorList>
            <person name="Pauvert C."/>
            <person name="Hitch T.C.A."/>
            <person name="Clavel T."/>
        </authorList>
    </citation>
    <scope>NUCLEOTIDE SEQUENCE [LARGE SCALE GENOMIC DNA]</scope>
    <source>
        <strain evidence="2 3">CLA-KB-H122</strain>
    </source>
</reference>
<dbReference type="PANTHER" id="PTHR34585:SF22">
    <property type="entry name" value="HELIX-TURN-HELIX DOMAIN-CONTAINING PROTEIN"/>
    <property type="match status" value="1"/>
</dbReference>
<dbReference type="Pfam" id="PF12728">
    <property type="entry name" value="HTH_17"/>
    <property type="match status" value="1"/>
</dbReference>
<keyword evidence="3" id="KW-1185">Reference proteome</keyword>
<dbReference type="InterPro" id="IPR041657">
    <property type="entry name" value="HTH_17"/>
</dbReference>
<accession>A0ABV1GVV3</accession>
<protein>
    <submittedName>
        <fullName evidence="2">Helix-turn-helix domain-containing protein</fullName>
    </submittedName>
</protein>
<gene>
    <name evidence="2" type="ORF">WMO46_04445</name>
</gene>
<evidence type="ECO:0000259" key="1">
    <source>
        <dbReference type="Pfam" id="PF12728"/>
    </source>
</evidence>
<sequence>MDTKEQNSRNWGDLLLTSQQVADILHVSLRTLQKYRDEGRLNYVRISPRIIRYYPEEVVALIRKSHCSTWLKDNCARLLKLK</sequence>
<comment type="caution">
    <text evidence="2">The sequence shown here is derived from an EMBL/GenBank/DDBJ whole genome shotgun (WGS) entry which is preliminary data.</text>
</comment>
<proteinExistence type="predicted"/>
<dbReference type="EMBL" id="JBBMFL010000003">
    <property type="protein sequence ID" value="MEQ2544197.1"/>
    <property type="molecule type" value="Genomic_DNA"/>
</dbReference>
<dbReference type="PANTHER" id="PTHR34585">
    <property type="match status" value="1"/>
</dbReference>
<dbReference type="SUPFAM" id="SSF46955">
    <property type="entry name" value="Putative DNA-binding domain"/>
    <property type="match status" value="1"/>
</dbReference>
<evidence type="ECO:0000313" key="3">
    <source>
        <dbReference type="Proteomes" id="UP001460202"/>
    </source>
</evidence>
<evidence type="ECO:0000313" key="2">
    <source>
        <dbReference type="EMBL" id="MEQ2544197.1"/>
    </source>
</evidence>
<dbReference type="RefSeq" id="WP_168948847.1">
    <property type="nucleotide sequence ID" value="NZ_JBBMFL010000003.1"/>
</dbReference>
<dbReference type="Proteomes" id="UP001460202">
    <property type="component" value="Unassembled WGS sequence"/>
</dbReference>
<name>A0ABV1GVV3_9BACT</name>
<dbReference type="InterPro" id="IPR009061">
    <property type="entry name" value="DNA-bd_dom_put_sf"/>
</dbReference>